<feature type="region of interest" description="Disordered" evidence="1">
    <location>
        <begin position="158"/>
        <end position="216"/>
    </location>
</feature>
<organism evidence="4 5">
    <name type="scientific">Cytobacillus firmus</name>
    <name type="common">Bacillus firmus</name>
    <dbReference type="NCBI Taxonomy" id="1399"/>
    <lineage>
        <taxon>Bacteria</taxon>
        <taxon>Bacillati</taxon>
        <taxon>Bacillota</taxon>
        <taxon>Bacilli</taxon>
        <taxon>Bacillales</taxon>
        <taxon>Bacillaceae</taxon>
        <taxon>Cytobacillus</taxon>
    </lineage>
</organism>
<feature type="region of interest" description="Disordered" evidence="1">
    <location>
        <begin position="268"/>
        <end position="416"/>
    </location>
</feature>
<feature type="compositionally biased region" description="Basic and acidic residues" evidence="1">
    <location>
        <begin position="384"/>
        <end position="416"/>
    </location>
</feature>
<dbReference type="InterPro" id="IPR043725">
    <property type="entry name" value="DUF5667"/>
</dbReference>
<evidence type="ECO:0000256" key="1">
    <source>
        <dbReference type="SAM" id="MobiDB-lite"/>
    </source>
</evidence>
<evidence type="ECO:0000256" key="2">
    <source>
        <dbReference type="SAM" id="SignalP"/>
    </source>
</evidence>
<evidence type="ECO:0000313" key="4">
    <source>
        <dbReference type="EMBL" id="UYG96688.1"/>
    </source>
</evidence>
<evidence type="ECO:0000313" key="5">
    <source>
        <dbReference type="Proteomes" id="UP001163104"/>
    </source>
</evidence>
<gene>
    <name evidence="4" type="ORF">OD459_06560</name>
</gene>
<protein>
    <submittedName>
        <fullName evidence="4">DUF5667 domain-containing protein</fullName>
    </submittedName>
</protein>
<sequence>MKFLSGKEMNKMAKSTLAVVIAGAFTFSGTAAFASENSEEADFETVELKNDQSAKAIAETNNDEAESIDDSKEKLDEIESETPSLLPGSFFYFAKLALEKVKLALTFDDVKEAKLLAGYAAERMAEAEALFAEGKEEEALAAIEKALEQMENAENIVEEANEDSEQSKSDDENSSDLISEDESAEDEAFEEDVQAEDDVDDELDSDNDTVDKETEEEVKEILAQNIITLKANLAKFSDRFDENHPAILAMQKNIAKFSEKWSDQLVGLEKGYAGNDQDGQAAEEPEPVKSEEAFSEMESADDSAKEIDESASEEEAVTRAVPVKVSKESKNAAKAEKKKAHEEAKVLEANKRAEAKAAREEARKAAKEAREAARKAAKEQQANKVEEKQTEAKIHASKGKERAEQAKGQGKENKGN</sequence>
<feature type="domain" description="DUF5667" evidence="3">
    <location>
        <begin position="85"/>
        <end position="169"/>
    </location>
</feature>
<name>A0AA46PKI0_CYTFI</name>
<feature type="chain" id="PRO_5041311136" evidence="2">
    <location>
        <begin position="35"/>
        <end position="416"/>
    </location>
</feature>
<dbReference type="EMBL" id="CP107027">
    <property type="protein sequence ID" value="UYG96688.1"/>
    <property type="molecule type" value="Genomic_DNA"/>
</dbReference>
<dbReference type="AlphaFoldDB" id="A0AA46PKI0"/>
<feature type="signal peptide" evidence="2">
    <location>
        <begin position="1"/>
        <end position="34"/>
    </location>
</feature>
<dbReference type="Proteomes" id="UP001163104">
    <property type="component" value="Chromosome"/>
</dbReference>
<feature type="compositionally biased region" description="Acidic residues" evidence="1">
    <location>
        <begin position="172"/>
        <end position="216"/>
    </location>
</feature>
<evidence type="ECO:0000259" key="3">
    <source>
        <dbReference type="Pfam" id="PF18915"/>
    </source>
</evidence>
<dbReference type="RefSeq" id="WP_263599767.1">
    <property type="nucleotide sequence ID" value="NZ_CP107027.1"/>
</dbReference>
<accession>A0AA46PKI0</accession>
<reference evidence="4" key="1">
    <citation type="submission" date="2022-10" db="EMBL/GenBank/DDBJ databases">
        <title>Mechanism of multi-heavy metal repair in Cytobacillus Firmus M7.</title>
        <authorList>
            <person name="Li X."/>
            <person name="Yu C."/>
        </authorList>
    </citation>
    <scope>NUCLEOTIDE SEQUENCE</scope>
    <source>
        <strain evidence="4">M7</strain>
    </source>
</reference>
<dbReference type="Pfam" id="PF18915">
    <property type="entry name" value="DUF5667"/>
    <property type="match status" value="1"/>
</dbReference>
<keyword evidence="2" id="KW-0732">Signal</keyword>
<feature type="compositionally biased region" description="Basic and acidic residues" evidence="1">
    <location>
        <begin position="325"/>
        <end position="378"/>
    </location>
</feature>
<proteinExistence type="predicted"/>